<dbReference type="SUPFAM" id="SSF52317">
    <property type="entry name" value="Class I glutamine amidotransferase-like"/>
    <property type="match status" value="1"/>
</dbReference>
<dbReference type="Pfam" id="PF00117">
    <property type="entry name" value="GATase"/>
    <property type="match status" value="1"/>
</dbReference>
<dbReference type="CDD" id="cd01741">
    <property type="entry name" value="GATase1_1"/>
    <property type="match status" value="1"/>
</dbReference>
<sequence length="240" mass="26430">MSKRVLFIEHDYVSLGGPIWRQFIARGFEIVRFNIVDQEHATTPNVTVEWPNLLEFDAVVPMGSPWGAWDDATIGNWLLPEIKHLKAAHDAGVPILGICFGGQLMARVLGGSVAPAPQPEIGWHVIVSDDESLISRGPWMQFHYDRFVVPPGAIEIARSPLAPQAFTMGRTLGVQFHPEMDPEVLEAWFAKTDGEKAEAAAAGLDVTILKAQTKYESEFSNRRAAALVDGFLDTIATRSI</sequence>
<reference evidence="2" key="1">
    <citation type="submission" date="2020-05" db="EMBL/GenBank/DDBJ databases">
        <authorList>
            <person name="Chiriac C."/>
            <person name="Salcher M."/>
            <person name="Ghai R."/>
            <person name="Kavagutti S V."/>
        </authorList>
    </citation>
    <scope>NUCLEOTIDE SEQUENCE</scope>
</reference>
<dbReference type="InterPro" id="IPR044992">
    <property type="entry name" value="ChyE-like"/>
</dbReference>
<gene>
    <name evidence="2" type="ORF">UFOPK3774_00321</name>
</gene>
<dbReference type="PANTHER" id="PTHR42695">
    <property type="entry name" value="GLUTAMINE AMIDOTRANSFERASE YLR126C-RELATED"/>
    <property type="match status" value="1"/>
</dbReference>
<evidence type="ECO:0000259" key="1">
    <source>
        <dbReference type="Pfam" id="PF00117"/>
    </source>
</evidence>
<dbReference type="AlphaFoldDB" id="A0A6J7IY12"/>
<proteinExistence type="predicted"/>
<dbReference type="InterPro" id="IPR029062">
    <property type="entry name" value="Class_I_gatase-like"/>
</dbReference>
<dbReference type="Gene3D" id="3.40.50.880">
    <property type="match status" value="1"/>
</dbReference>
<dbReference type="EMBL" id="CAFBNG010000038">
    <property type="protein sequence ID" value="CAB4935666.1"/>
    <property type="molecule type" value="Genomic_DNA"/>
</dbReference>
<name>A0A6J7IY12_9ZZZZ</name>
<dbReference type="PROSITE" id="PS51273">
    <property type="entry name" value="GATASE_TYPE_1"/>
    <property type="match status" value="1"/>
</dbReference>
<protein>
    <submittedName>
        <fullName evidence="2">Unannotated protein</fullName>
    </submittedName>
</protein>
<accession>A0A6J7IY12</accession>
<evidence type="ECO:0000313" key="2">
    <source>
        <dbReference type="EMBL" id="CAB4935666.1"/>
    </source>
</evidence>
<dbReference type="InterPro" id="IPR017926">
    <property type="entry name" value="GATASE"/>
</dbReference>
<dbReference type="GO" id="GO:0005829">
    <property type="term" value="C:cytosol"/>
    <property type="evidence" value="ECO:0007669"/>
    <property type="project" value="TreeGrafter"/>
</dbReference>
<dbReference type="PANTHER" id="PTHR42695:SF5">
    <property type="entry name" value="GLUTAMINE AMIDOTRANSFERASE YLR126C-RELATED"/>
    <property type="match status" value="1"/>
</dbReference>
<feature type="domain" description="Glutamine amidotransferase" evidence="1">
    <location>
        <begin position="80"/>
        <end position="183"/>
    </location>
</feature>
<organism evidence="2">
    <name type="scientific">freshwater metagenome</name>
    <dbReference type="NCBI Taxonomy" id="449393"/>
    <lineage>
        <taxon>unclassified sequences</taxon>
        <taxon>metagenomes</taxon>
        <taxon>ecological metagenomes</taxon>
    </lineage>
</organism>